<proteinExistence type="predicted"/>
<reference evidence="1 2" key="1">
    <citation type="journal article" date="2022" name="New Phytol.">
        <title>Ecological generalism drives hyperdiversity of secondary metabolite gene clusters in xylarialean endophytes.</title>
        <authorList>
            <person name="Franco M.E.E."/>
            <person name="Wisecaver J.H."/>
            <person name="Arnold A.E."/>
            <person name="Ju Y.M."/>
            <person name="Slot J.C."/>
            <person name="Ahrendt S."/>
            <person name="Moore L.P."/>
            <person name="Eastman K.E."/>
            <person name="Scott K."/>
            <person name="Konkel Z."/>
            <person name="Mondo S.J."/>
            <person name="Kuo A."/>
            <person name="Hayes R.D."/>
            <person name="Haridas S."/>
            <person name="Andreopoulos B."/>
            <person name="Riley R."/>
            <person name="LaButti K."/>
            <person name="Pangilinan J."/>
            <person name="Lipzen A."/>
            <person name="Amirebrahimi M."/>
            <person name="Yan J."/>
            <person name="Adam C."/>
            <person name="Keymanesh K."/>
            <person name="Ng V."/>
            <person name="Louie K."/>
            <person name="Northen T."/>
            <person name="Drula E."/>
            <person name="Henrissat B."/>
            <person name="Hsieh H.M."/>
            <person name="Youens-Clark K."/>
            <person name="Lutzoni F."/>
            <person name="Miadlikowska J."/>
            <person name="Eastwood D.C."/>
            <person name="Hamelin R.C."/>
            <person name="Grigoriev I.V."/>
            <person name="U'Ren J.M."/>
        </authorList>
    </citation>
    <scope>NUCLEOTIDE SEQUENCE [LARGE SCALE GENOMIC DNA]</scope>
    <source>
        <strain evidence="1 2">CBS 119005</strain>
    </source>
</reference>
<evidence type="ECO:0000313" key="2">
    <source>
        <dbReference type="Proteomes" id="UP001497700"/>
    </source>
</evidence>
<keyword evidence="2" id="KW-1185">Reference proteome</keyword>
<protein>
    <submittedName>
        <fullName evidence="1">Glutathione S-transferase</fullName>
    </submittedName>
</protein>
<dbReference type="EMBL" id="MU393734">
    <property type="protein sequence ID" value="KAI4858540.1"/>
    <property type="molecule type" value="Genomic_DNA"/>
</dbReference>
<sequence length="252" mass="29188">MTKPIRVWVSPPGSNSWKVIFVIEELGLPYELVSLRFENIKKKPFTDVNPNGRVPAIEDPNTDMTLWETGAIIQYLIAQYDAEHKLSYATFKEQNLCNQWLMFQVSGQGPYYGQCTWFTYLHKEKIPSAIERYADEVRRVLGVLEGVLAAKPEPRWLVGDRMTFADMAFVPWNNRLELLLSVPEEKKWEGIPHVQAWHESMTSRPSWIKSMEVRARLMDEQGLDWNGMPKGTKSFHEYQESIAAADKSEEHP</sequence>
<accession>A0ACB9YHN2</accession>
<gene>
    <name evidence="1" type="ORF">F4820DRAFT_442278</name>
</gene>
<organism evidence="1 2">
    <name type="scientific">Hypoxylon rubiginosum</name>
    <dbReference type="NCBI Taxonomy" id="110542"/>
    <lineage>
        <taxon>Eukaryota</taxon>
        <taxon>Fungi</taxon>
        <taxon>Dikarya</taxon>
        <taxon>Ascomycota</taxon>
        <taxon>Pezizomycotina</taxon>
        <taxon>Sordariomycetes</taxon>
        <taxon>Xylariomycetidae</taxon>
        <taxon>Xylariales</taxon>
        <taxon>Hypoxylaceae</taxon>
        <taxon>Hypoxylon</taxon>
    </lineage>
</organism>
<evidence type="ECO:0000313" key="1">
    <source>
        <dbReference type="EMBL" id="KAI4858540.1"/>
    </source>
</evidence>
<dbReference type="Proteomes" id="UP001497700">
    <property type="component" value="Unassembled WGS sequence"/>
</dbReference>
<comment type="caution">
    <text evidence="1">The sequence shown here is derived from an EMBL/GenBank/DDBJ whole genome shotgun (WGS) entry which is preliminary data.</text>
</comment>
<name>A0ACB9YHN2_9PEZI</name>